<dbReference type="STRING" id="45071.Lpar_0300"/>
<sequence>MELLNRKFFANSDVTEIKALTGLRGYAALWVFFLHITWGGGQGDTYAMKLASYGASGVTVFFVLSGFILSYVYSSKFAKKTVGYRSFMFARFARVYPLHLVTLILYGAFVWVGIDLQPSNTWKTFILNLSLLHAWGFTELLSWNQPSWSVSTEFFSYLLFPLFIRKLAKAPLWVLCIIMAIIYSQIRYSFYDALINWGIAHQFLSAGRQLTFSHGISLVLFFWAFLWGCVVYFLVEKLKKWASNSVVYDIVTLVGVSLILNFYCATLWQTIVPATLIIMGLSNNSGLSKLLFGNKLAFFMGKISYAFYLSALMVQVILHPFHLPFVLDLAAAIVVATLLHYFVEQPARELLRKKMNYSLNNEKSATSALALQNELDSPSLTRQGWLAPLVHYVFFKQKKNVTHSL</sequence>
<organism evidence="3 4">
    <name type="scientific">Legionella parisiensis</name>
    <dbReference type="NCBI Taxonomy" id="45071"/>
    <lineage>
        <taxon>Bacteria</taxon>
        <taxon>Pseudomonadati</taxon>
        <taxon>Pseudomonadota</taxon>
        <taxon>Gammaproteobacteria</taxon>
        <taxon>Legionellales</taxon>
        <taxon>Legionellaceae</taxon>
        <taxon>Legionella</taxon>
    </lineage>
</organism>
<feature type="transmembrane region" description="Helical" evidence="1">
    <location>
        <begin position="95"/>
        <end position="114"/>
    </location>
</feature>
<proteinExistence type="predicted"/>
<dbReference type="InterPro" id="IPR002656">
    <property type="entry name" value="Acyl_transf_3_dom"/>
</dbReference>
<comment type="caution">
    <text evidence="3">The sequence shown here is derived from an EMBL/GenBank/DDBJ whole genome shotgun (WGS) entry which is preliminary data.</text>
</comment>
<feature type="transmembrane region" description="Helical" evidence="1">
    <location>
        <begin position="171"/>
        <end position="191"/>
    </location>
</feature>
<evidence type="ECO:0000256" key="1">
    <source>
        <dbReference type="SAM" id="Phobius"/>
    </source>
</evidence>
<keyword evidence="1" id="KW-0812">Transmembrane</keyword>
<evidence type="ECO:0000313" key="3">
    <source>
        <dbReference type="EMBL" id="OEH46092.1"/>
    </source>
</evidence>
<feature type="domain" description="Acyltransferase 3" evidence="2">
    <location>
        <begin position="18"/>
        <end position="338"/>
    </location>
</feature>
<dbReference type="PANTHER" id="PTHR23028">
    <property type="entry name" value="ACETYLTRANSFERASE"/>
    <property type="match status" value="1"/>
</dbReference>
<dbReference type="EMBL" id="LSOG01000078">
    <property type="protein sequence ID" value="OEH46092.1"/>
    <property type="molecule type" value="Genomic_DNA"/>
</dbReference>
<keyword evidence="1" id="KW-0472">Membrane</keyword>
<dbReference type="InterPro" id="IPR050879">
    <property type="entry name" value="Acyltransferase_3"/>
</dbReference>
<feature type="transmembrane region" description="Helical" evidence="1">
    <location>
        <begin position="246"/>
        <end position="268"/>
    </location>
</feature>
<dbReference type="PANTHER" id="PTHR23028:SF53">
    <property type="entry name" value="ACYL_TRANSF_3 DOMAIN-CONTAINING PROTEIN"/>
    <property type="match status" value="1"/>
</dbReference>
<evidence type="ECO:0000313" key="4">
    <source>
        <dbReference type="Proteomes" id="UP000095229"/>
    </source>
</evidence>
<dbReference type="Pfam" id="PF01757">
    <property type="entry name" value="Acyl_transf_3"/>
    <property type="match status" value="1"/>
</dbReference>
<dbReference type="AlphaFoldDB" id="A0A1E5JNJ5"/>
<dbReference type="OrthoDB" id="9767863at2"/>
<feature type="transmembrane region" description="Helical" evidence="1">
    <location>
        <begin position="211"/>
        <end position="234"/>
    </location>
</feature>
<gene>
    <name evidence="3" type="ORF">lpari_02975</name>
</gene>
<dbReference type="RefSeq" id="WP_058516239.1">
    <property type="nucleotide sequence ID" value="NZ_CAAAIE010000004.1"/>
</dbReference>
<keyword evidence="4" id="KW-1185">Reference proteome</keyword>
<keyword evidence="1" id="KW-1133">Transmembrane helix</keyword>
<dbReference type="GO" id="GO:0016020">
    <property type="term" value="C:membrane"/>
    <property type="evidence" value="ECO:0007669"/>
    <property type="project" value="TreeGrafter"/>
</dbReference>
<feature type="transmembrane region" description="Helical" evidence="1">
    <location>
        <begin position="21"/>
        <end position="38"/>
    </location>
</feature>
<reference evidence="3 4" key="1">
    <citation type="submission" date="2016-02" db="EMBL/GenBank/DDBJ databases">
        <title>Secondary metabolites in Legionella.</title>
        <authorList>
            <person name="Tobias N.J."/>
            <person name="Bode H.B."/>
        </authorList>
    </citation>
    <scope>NUCLEOTIDE SEQUENCE [LARGE SCALE GENOMIC DNA]</scope>
    <source>
        <strain evidence="3 4">DSM 19216</strain>
    </source>
</reference>
<protein>
    <recommendedName>
        <fullName evidence="2">Acyltransferase 3 domain-containing protein</fullName>
    </recommendedName>
</protein>
<accession>A0A1E5JNJ5</accession>
<feature type="transmembrane region" description="Helical" evidence="1">
    <location>
        <begin position="299"/>
        <end position="318"/>
    </location>
</feature>
<dbReference type="GO" id="GO:0016747">
    <property type="term" value="F:acyltransferase activity, transferring groups other than amino-acyl groups"/>
    <property type="evidence" value="ECO:0007669"/>
    <property type="project" value="InterPro"/>
</dbReference>
<feature type="transmembrane region" description="Helical" evidence="1">
    <location>
        <begin position="50"/>
        <end position="74"/>
    </location>
</feature>
<name>A0A1E5JNJ5_9GAMM</name>
<evidence type="ECO:0000259" key="2">
    <source>
        <dbReference type="Pfam" id="PF01757"/>
    </source>
</evidence>
<feature type="transmembrane region" description="Helical" evidence="1">
    <location>
        <begin position="274"/>
        <end position="292"/>
    </location>
</feature>
<feature type="transmembrane region" description="Helical" evidence="1">
    <location>
        <begin position="147"/>
        <end position="164"/>
    </location>
</feature>
<dbReference type="PATRIC" id="fig|45071.6.peg.324"/>
<dbReference type="GO" id="GO:0009103">
    <property type="term" value="P:lipopolysaccharide biosynthetic process"/>
    <property type="evidence" value="ECO:0007669"/>
    <property type="project" value="TreeGrafter"/>
</dbReference>
<feature type="transmembrane region" description="Helical" evidence="1">
    <location>
        <begin position="324"/>
        <end position="343"/>
    </location>
</feature>
<dbReference type="Proteomes" id="UP000095229">
    <property type="component" value="Unassembled WGS sequence"/>
</dbReference>